<dbReference type="PROSITE" id="PS51257">
    <property type="entry name" value="PROKAR_LIPOPROTEIN"/>
    <property type="match status" value="1"/>
</dbReference>
<feature type="signal peptide" evidence="3">
    <location>
        <begin position="1"/>
        <end position="24"/>
    </location>
</feature>
<name>A0A944DAF8_DENI1</name>
<keyword evidence="3" id="KW-0732">Signal</keyword>
<gene>
    <name evidence="5" type="ORF">I8J34_09910</name>
</gene>
<evidence type="ECO:0000259" key="4">
    <source>
        <dbReference type="PROSITE" id="PS51782"/>
    </source>
</evidence>
<dbReference type="InterPro" id="IPR011055">
    <property type="entry name" value="Dup_hybrid_motif"/>
</dbReference>
<dbReference type="GO" id="GO:0009279">
    <property type="term" value="C:cell outer membrane"/>
    <property type="evidence" value="ECO:0007669"/>
    <property type="project" value="TreeGrafter"/>
</dbReference>
<dbReference type="Gene3D" id="3.10.350.10">
    <property type="entry name" value="LysM domain"/>
    <property type="match status" value="1"/>
</dbReference>
<evidence type="ECO:0000256" key="1">
    <source>
        <dbReference type="ARBA" id="ARBA00038420"/>
    </source>
</evidence>
<dbReference type="CDD" id="cd00118">
    <property type="entry name" value="LysM"/>
    <property type="match status" value="1"/>
</dbReference>
<dbReference type="Pfam" id="PF01551">
    <property type="entry name" value="Peptidase_M23"/>
    <property type="match status" value="1"/>
</dbReference>
<dbReference type="Gene3D" id="2.70.70.10">
    <property type="entry name" value="Glucose Permease (Domain IIA)"/>
    <property type="match status" value="1"/>
</dbReference>
<dbReference type="PANTHER" id="PTHR21666:SF263">
    <property type="entry name" value="MUREIN HYDROLASE ACTIVATOR NLPD"/>
    <property type="match status" value="1"/>
</dbReference>
<evidence type="ECO:0000313" key="6">
    <source>
        <dbReference type="Proteomes" id="UP000694660"/>
    </source>
</evidence>
<reference evidence="6" key="1">
    <citation type="journal article" date="2022" name="ISME J.">
        <title>Genetic and phylogenetic analysis of dissimilatory iodate-reducing bacteria identifies potential niches across the world's oceans.</title>
        <authorList>
            <person name="Reyes-Umana V."/>
            <person name="Henning Z."/>
            <person name="Lee K."/>
            <person name="Barnum T.P."/>
            <person name="Coates J.D."/>
        </authorList>
    </citation>
    <scope>NUCLEOTIDE SEQUENCE [LARGE SCALE GENOMIC DNA]</scope>
    <source>
        <strain evidence="6">IR12</strain>
    </source>
</reference>
<proteinExistence type="inferred from homology"/>
<dbReference type="SMART" id="SM00257">
    <property type="entry name" value="LysM"/>
    <property type="match status" value="1"/>
</dbReference>
<dbReference type="Pfam" id="PF01476">
    <property type="entry name" value="LysM"/>
    <property type="match status" value="1"/>
</dbReference>
<sequence>MQCLTRLFLPVLILSLGGCATHMSAPVSDRNMVPEAPADAAAPASGTDAAPQQPTTYVVQAGDTLNRIAQKFGYTFKELAEWNQMADPNQISVGQTVRVAPPDGVTVTPVVIGQSPIGAMPGSTSATPAAPATAPEAPAAAGLKTGPLAIVEPYSDAAWARLRQTPPVSAPKPAATPPAAPAGKPTPPPAAAGSSEWLWPASGKVVSTFANGETKGIDIAGKLGDPVRASSGGRVVYAGAGLRGYGKLVIIKHDADYLSAYAHNKTLLVKEGETVTQGQTIAELGQTDSDRPKLHFEIRRRGKPVDPLTYLPKR</sequence>
<dbReference type="GO" id="GO:0032153">
    <property type="term" value="C:cell division site"/>
    <property type="evidence" value="ECO:0007669"/>
    <property type="project" value="TreeGrafter"/>
</dbReference>
<comment type="similarity">
    <text evidence="1">Belongs to the E.coli NlpD/Haemophilus LppB family.</text>
</comment>
<feature type="region of interest" description="Disordered" evidence="2">
    <location>
        <begin position="167"/>
        <end position="196"/>
    </location>
</feature>
<comment type="caution">
    <text evidence="5">The sequence shown here is derived from an EMBL/GenBank/DDBJ whole genome shotgun (WGS) entry which is preliminary data.</text>
</comment>
<dbReference type="InterPro" id="IPR016047">
    <property type="entry name" value="M23ase_b-sheet_dom"/>
</dbReference>
<dbReference type="PROSITE" id="PS51782">
    <property type="entry name" value="LYSM"/>
    <property type="match status" value="1"/>
</dbReference>
<keyword evidence="6" id="KW-1185">Reference proteome</keyword>
<dbReference type="InterPro" id="IPR018392">
    <property type="entry name" value="LysM"/>
</dbReference>
<evidence type="ECO:0000256" key="3">
    <source>
        <dbReference type="SAM" id="SignalP"/>
    </source>
</evidence>
<dbReference type="PANTHER" id="PTHR21666">
    <property type="entry name" value="PEPTIDASE-RELATED"/>
    <property type="match status" value="1"/>
</dbReference>
<dbReference type="InterPro" id="IPR036779">
    <property type="entry name" value="LysM_dom_sf"/>
</dbReference>
<dbReference type="InterPro" id="IPR050570">
    <property type="entry name" value="Cell_wall_metabolism_enzyme"/>
</dbReference>
<protein>
    <submittedName>
        <fullName evidence="5">Peptidoglycan DD-metalloendopeptidase family protein</fullName>
    </submittedName>
</protein>
<dbReference type="CDD" id="cd12797">
    <property type="entry name" value="M23_peptidase"/>
    <property type="match status" value="1"/>
</dbReference>
<feature type="chain" id="PRO_5037728080" evidence="3">
    <location>
        <begin position="25"/>
        <end position="314"/>
    </location>
</feature>
<accession>A0A944DAF8</accession>
<dbReference type="Proteomes" id="UP000694660">
    <property type="component" value="Unassembled WGS sequence"/>
</dbReference>
<feature type="domain" description="LysM" evidence="4">
    <location>
        <begin position="55"/>
        <end position="99"/>
    </location>
</feature>
<feature type="compositionally biased region" description="Pro residues" evidence="2">
    <location>
        <begin position="168"/>
        <end position="190"/>
    </location>
</feature>
<dbReference type="AlphaFoldDB" id="A0A944DAF8"/>
<dbReference type="EMBL" id="JAEKFT010000009">
    <property type="protein sequence ID" value="MBT0961486.1"/>
    <property type="molecule type" value="Genomic_DNA"/>
</dbReference>
<organism evidence="5 6">
    <name type="scientific">Denitromonas iodatirespirans</name>
    <dbReference type="NCBI Taxonomy" id="2795389"/>
    <lineage>
        <taxon>Bacteria</taxon>
        <taxon>Pseudomonadati</taxon>
        <taxon>Pseudomonadota</taxon>
        <taxon>Betaproteobacteria</taxon>
        <taxon>Rhodocyclales</taxon>
        <taxon>Zoogloeaceae</taxon>
        <taxon>Denitromonas</taxon>
    </lineage>
</organism>
<dbReference type="GO" id="GO:0004222">
    <property type="term" value="F:metalloendopeptidase activity"/>
    <property type="evidence" value="ECO:0007669"/>
    <property type="project" value="TreeGrafter"/>
</dbReference>
<evidence type="ECO:0000313" key="5">
    <source>
        <dbReference type="EMBL" id="MBT0961486.1"/>
    </source>
</evidence>
<dbReference type="SUPFAM" id="SSF51261">
    <property type="entry name" value="Duplicated hybrid motif"/>
    <property type="match status" value="1"/>
</dbReference>
<evidence type="ECO:0000256" key="2">
    <source>
        <dbReference type="SAM" id="MobiDB-lite"/>
    </source>
</evidence>